<protein>
    <submittedName>
        <fullName evidence="2">Divalent-cation tolerance protein CutA</fullName>
    </submittedName>
</protein>
<dbReference type="AlphaFoldDB" id="A0A7V8FGC5"/>
<dbReference type="Proteomes" id="UP000487117">
    <property type="component" value="Unassembled WGS sequence"/>
</dbReference>
<dbReference type="InterPro" id="IPR004323">
    <property type="entry name" value="Ion_tolerance_CutA"/>
</dbReference>
<comment type="caution">
    <text evidence="2">The sequence shown here is derived from an EMBL/GenBank/DDBJ whole genome shotgun (WGS) entry which is preliminary data.</text>
</comment>
<dbReference type="GO" id="GO:0010038">
    <property type="term" value="P:response to metal ion"/>
    <property type="evidence" value="ECO:0007669"/>
    <property type="project" value="InterPro"/>
</dbReference>
<comment type="similarity">
    <text evidence="1">Belongs to the CutA family.</text>
</comment>
<dbReference type="SUPFAM" id="SSF54913">
    <property type="entry name" value="GlnB-like"/>
    <property type="match status" value="1"/>
</dbReference>
<dbReference type="EMBL" id="WNDS01000003">
    <property type="protein sequence ID" value="KAF1015040.1"/>
    <property type="molecule type" value="Genomic_DNA"/>
</dbReference>
<evidence type="ECO:0000313" key="3">
    <source>
        <dbReference type="Proteomes" id="UP000487117"/>
    </source>
</evidence>
<dbReference type="Pfam" id="PF03091">
    <property type="entry name" value="CutA1"/>
    <property type="match status" value="1"/>
</dbReference>
<proteinExistence type="inferred from homology"/>
<gene>
    <name evidence="2" type="primary">cutA</name>
    <name evidence="2" type="ORF">GAK31_02528</name>
</gene>
<dbReference type="PANTHER" id="PTHR23419">
    <property type="entry name" value="DIVALENT CATION TOLERANCE CUTA-RELATED"/>
    <property type="match status" value="1"/>
</dbReference>
<dbReference type="InterPro" id="IPR011322">
    <property type="entry name" value="N-reg_PII-like_a/b"/>
</dbReference>
<accession>A0A7V8FGC5</accession>
<evidence type="ECO:0000313" key="2">
    <source>
        <dbReference type="EMBL" id="KAF1015040.1"/>
    </source>
</evidence>
<dbReference type="PANTHER" id="PTHR23419:SF8">
    <property type="entry name" value="FI09726P"/>
    <property type="match status" value="1"/>
</dbReference>
<evidence type="ECO:0000256" key="1">
    <source>
        <dbReference type="ARBA" id="ARBA00010169"/>
    </source>
</evidence>
<name>A0A7V8FGC5_STEMA</name>
<dbReference type="GO" id="GO:0005507">
    <property type="term" value="F:copper ion binding"/>
    <property type="evidence" value="ECO:0007669"/>
    <property type="project" value="TreeGrafter"/>
</dbReference>
<sequence>MPPPGPDPAAALYSTVMSTTPPVLLLLTTCPDAASADRIAHALVGEQLAACVTRLDGAQSTYRWQGEVTTDNELQLLVKTTAARVDAAIARTVELHPYELPECIAVETRAGLPAYLDWIRAQTREDAD</sequence>
<dbReference type="InterPro" id="IPR015867">
    <property type="entry name" value="N-reg_PII/ATP_PRibTrfase_C"/>
</dbReference>
<organism evidence="2 3">
    <name type="scientific">Stenotrophomonas maltophilia</name>
    <name type="common">Pseudomonas maltophilia</name>
    <name type="synonym">Xanthomonas maltophilia</name>
    <dbReference type="NCBI Taxonomy" id="40324"/>
    <lineage>
        <taxon>Bacteria</taxon>
        <taxon>Pseudomonadati</taxon>
        <taxon>Pseudomonadota</taxon>
        <taxon>Gammaproteobacteria</taxon>
        <taxon>Lysobacterales</taxon>
        <taxon>Lysobacteraceae</taxon>
        <taxon>Stenotrophomonas</taxon>
        <taxon>Stenotrophomonas maltophilia group</taxon>
    </lineage>
</organism>
<reference evidence="3" key="1">
    <citation type="journal article" date="2020" name="MBio">
        <title>Horizontal gene transfer to a defensive symbiont with a reduced genome amongst a multipartite beetle microbiome.</title>
        <authorList>
            <person name="Waterworth S.C."/>
            <person name="Florez L.V."/>
            <person name="Rees E.R."/>
            <person name="Hertweck C."/>
            <person name="Kaltenpoth M."/>
            <person name="Kwan J.C."/>
        </authorList>
    </citation>
    <scope>NUCLEOTIDE SEQUENCE [LARGE SCALE GENOMIC DNA]</scope>
</reference>
<dbReference type="Gene3D" id="3.30.70.120">
    <property type="match status" value="1"/>
</dbReference>